<dbReference type="GO" id="GO:0005789">
    <property type="term" value="C:endoplasmic reticulum membrane"/>
    <property type="evidence" value="ECO:0007669"/>
    <property type="project" value="TreeGrafter"/>
</dbReference>
<accession>A0AAN7HQ72</accession>
<evidence type="ECO:0000313" key="2">
    <source>
        <dbReference type="Proteomes" id="UP001303647"/>
    </source>
</evidence>
<sequence>MSGTIIITGANSSLAIPMVQHILSKYPGYHLILTVRNPSGDTDVNTKRLRAVLEQHPGVADKTSIRALDLANLSAVHAFTEGLAAEIAAGTLPRVAAVVCNAYYWNLVDAPVLTRDGLETALQVNHVAHAALVLRLLTATTFASGGRVVFLGTNATDPGANSLEKYPPVLPNDLDDLARVPEHVDSSERAGTGFHRYALSKLAVTMFSYALNRRLEKDPDLNTVTAVTINPGNLADSRALQTNTPRALAVAQTLLLKPLRPLLAFADPTIRTAAAAGTDVAELATGHAHPGARGFFTLLKESKSSDESLKVDKQEEVWRKTLAWAKVDPKNEKWK</sequence>
<reference evidence="1" key="2">
    <citation type="submission" date="2023-05" db="EMBL/GenBank/DDBJ databases">
        <authorList>
            <consortium name="Lawrence Berkeley National Laboratory"/>
            <person name="Steindorff A."/>
            <person name="Hensen N."/>
            <person name="Bonometti L."/>
            <person name="Westerberg I."/>
            <person name="Brannstrom I.O."/>
            <person name="Guillou S."/>
            <person name="Cros-Aarteil S."/>
            <person name="Calhoun S."/>
            <person name="Haridas S."/>
            <person name="Kuo A."/>
            <person name="Mondo S."/>
            <person name="Pangilinan J."/>
            <person name="Riley R."/>
            <person name="Labutti K."/>
            <person name="Andreopoulos B."/>
            <person name="Lipzen A."/>
            <person name="Chen C."/>
            <person name="Yanf M."/>
            <person name="Daum C."/>
            <person name="Ng V."/>
            <person name="Clum A."/>
            <person name="Ohm R."/>
            <person name="Martin F."/>
            <person name="Silar P."/>
            <person name="Natvig D."/>
            <person name="Lalanne C."/>
            <person name="Gautier V."/>
            <person name="Ament-Velasquez S.L."/>
            <person name="Kruys A."/>
            <person name="Hutchinson M.I."/>
            <person name="Powell A.J."/>
            <person name="Barry K."/>
            <person name="Miller A.N."/>
            <person name="Grigoriev I.V."/>
            <person name="Debuchy R."/>
            <person name="Gladieux P."/>
            <person name="Thoren M.H."/>
            <person name="Johannesson H."/>
        </authorList>
    </citation>
    <scope>NUCLEOTIDE SEQUENCE</scope>
    <source>
        <strain evidence="1">CBS 359.72</strain>
    </source>
</reference>
<dbReference type="SUPFAM" id="SSF51735">
    <property type="entry name" value="NAD(P)-binding Rossmann-fold domains"/>
    <property type="match status" value="1"/>
</dbReference>
<evidence type="ECO:0000313" key="1">
    <source>
        <dbReference type="EMBL" id="KAK4248358.1"/>
    </source>
</evidence>
<dbReference type="AlphaFoldDB" id="A0AAN7HQ72"/>
<dbReference type="GO" id="GO:0005811">
    <property type="term" value="C:lipid droplet"/>
    <property type="evidence" value="ECO:0007669"/>
    <property type="project" value="TreeGrafter"/>
</dbReference>
<dbReference type="Gene3D" id="3.40.50.720">
    <property type="entry name" value="NAD(P)-binding Rossmann-like Domain"/>
    <property type="match status" value="1"/>
</dbReference>
<dbReference type="PANTHER" id="PTHR43647:SF4">
    <property type="entry name" value="KETOREDUCTASE (KR) DOMAIN-CONTAINING PROTEIN"/>
    <property type="match status" value="1"/>
</dbReference>
<dbReference type="InterPro" id="IPR036291">
    <property type="entry name" value="NAD(P)-bd_dom_sf"/>
</dbReference>
<dbReference type="EMBL" id="MU857639">
    <property type="protein sequence ID" value="KAK4248358.1"/>
    <property type="molecule type" value="Genomic_DNA"/>
</dbReference>
<gene>
    <name evidence="1" type="ORF">C7999DRAFT_31266</name>
</gene>
<reference evidence="1" key="1">
    <citation type="journal article" date="2023" name="Mol. Phylogenet. Evol.">
        <title>Genome-scale phylogeny and comparative genomics of the fungal order Sordariales.</title>
        <authorList>
            <person name="Hensen N."/>
            <person name="Bonometti L."/>
            <person name="Westerberg I."/>
            <person name="Brannstrom I.O."/>
            <person name="Guillou S."/>
            <person name="Cros-Aarteil S."/>
            <person name="Calhoun S."/>
            <person name="Haridas S."/>
            <person name="Kuo A."/>
            <person name="Mondo S."/>
            <person name="Pangilinan J."/>
            <person name="Riley R."/>
            <person name="LaButti K."/>
            <person name="Andreopoulos B."/>
            <person name="Lipzen A."/>
            <person name="Chen C."/>
            <person name="Yan M."/>
            <person name="Daum C."/>
            <person name="Ng V."/>
            <person name="Clum A."/>
            <person name="Steindorff A."/>
            <person name="Ohm R.A."/>
            <person name="Martin F."/>
            <person name="Silar P."/>
            <person name="Natvig D.O."/>
            <person name="Lalanne C."/>
            <person name="Gautier V."/>
            <person name="Ament-Velasquez S.L."/>
            <person name="Kruys A."/>
            <person name="Hutchinson M.I."/>
            <person name="Powell A.J."/>
            <person name="Barry K."/>
            <person name="Miller A.N."/>
            <person name="Grigoriev I.V."/>
            <person name="Debuchy R."/>
            <person name="Gladieux P."/>
            <person name="Hiltunen Thoren M."/>
            <person name="Johannesson H."/>
        </authorList>
    </citation>
    <scope>NUCLEOTIDE SEQUENCE</scope>
    <source>
        <strain evidence="1">CBS 359.72</strain>
    </source>
</reference>
<proteinExistence type="predicted"/>
<dbReference type="Proteomes" id="UP001303647">
    <property type="component" value="Unassembled WGS sequence"/>
</dbReference>
<organism evidence="1 2">
    <name type="scientific">Corynascus novoguineensis</name>
    <dbReference type="NCBI Taxonomy" id="1126955"/>
    <lineage>
        <taxon>Eukaryota</taxon>
        <taxon>Fungi</taxon>
        <taxon>Dikarya</taxon>
        <taxon>Ascomycota</taxon>
        <taxon>Pezizomycotina</taxon>
        <taxon>Sordariomycetes</taxon>
        <taxon>Sordariomycetidae</taxon>
        <taxon>Sordariales</taxon>
        <taxon>Chaetomiaceae</taxon>
        <taxon>Corynascus</taxon>
    </lineage>
</organism>
<dbReference type="PANTHER" id="PTHR43647">
    <property type="entry name" value="DEHYDROGENASE"/>
    <property type="match status" value="1"/>
</dbReference>
<dbReference type="InterPro" id="IPR051593">
    <property type="entry name" value="Ergosterol_Biosynth_ERG27"/>
</dbReference>
<dbReference type="GO" id="GO:0005741">
    <property type="term" value="C:mitochondrial outer membrane"/>
    <property type="evidence" value="ECO:0007669"/>
    <property type="project" value="TreeGrafter"/>
</dbReference>
<keyword evidence="2" id="KW-1185">Reference proteome</keyword>
<name>A0AAN7HQ72_9PEZI</name>
<comment type="caution">
    <text evidence="1">The sequence shown here is derived from an EMBL/GenBank/DDBJ whole genome shotgun (WGS) entry which is preliminary data.</text>
</comment>
<dbReference type="GO" id="GO:0000253">
    <property type="term" value="F:3-beta-hydroxysteroid 3-dehydrogenase (NADP+) activity"/>
    <property type="evidence" value="ECO:0007669"/>
    <property type="project" value="TreeGrafter"/>
</dbReference>
<protein>
    <recommendedName>
        <fullName evidence="3">Short-chain dehydrogenase</fullName>
    </recommendedName>
</protein>
<evidence type="ECO:0008006" key="3">
    <source>
        <dbReference type="Google" id="ProtNLM"/>
    </source>
</evidence>